<dbReference type="InterPro" id="IPR033911">
    <property type="entry name" value="MetRS_core"/>
</dbReference>
<dbReference type="InterPro" id="IPR009080">
    <property type="entry name" value="tRNAsynth_Ia_anticodon-bd"/>
</dbReference>
<feature type="short sequence motif" description="'KMSKS' region" evidence="10">
    <location>
        <begin position="302"/>
        <end position="306"/>
    </location>
</feature>
<dbReference type="InterPro" id="IPR023457">
    <property type="entry name" value="Met-tRNA_synth_2"/>
</dbReference>
<evidence type="ECO:0000256" key="6">
    <source>
        <dbReference type="ARBA" id="ARBA00022833"/>
    </source>
</evidence>
<dbReference type="CDD" id="cd07957">
    <property type="entry name" value="Anticodon_Ia_Met"/>
    <property type="match status" value="1"/>
</dbReference>
<dbReference type="EMBL" id="CP054393">
    <property type="protein sequence ID" value="QTX02812.1"/>
    <property type="molecule type" value="Genomic_DNA"/>
</dbReference>
<dbReference type="EC" id="6.1.1.10" evidence="10"/>
<keyword evidence="10" id="KW-0963">Cytoplasm</keyword>
<dbReference type="Pfam" id="PF01406">
    <property type="entry name" value="tRNA-synt_1e"/>
    <property type="match status" value="1"/>
</dbReference>
<evidence type="ECO:0000256" key="7">
    <source>
        <dbReference type="ARBA" id="ARBA00022840"/>
    </source>
</evidence>
<keyword evidence="7 10" id="KW-0067">ATP-binding</keyword>
<reference evidence="14" key="1">
    <citation type="submission" date="2020-06" db="EMBL/GenBank/DDBJ databases">
        <title>Complete genome sequence of Candidatus Phytoplasma luffae NCHU2019.</title>
        <authorList>
            <person name="Cho S.-T."/>
            <person name="Tan C.-M."/>
            <person name="Li J.-R."/>
            <person name="Chien Y.-Y."/>
            <person name="Chiu Y.-C."/>
            <person name="Yang J.-Y."/>
            <person name="Kuo C.-H."/>
        </authorList>
    </citation>
    <scope>NUCLEOTIDE SEQUENCE</scope>
    <source>
        <strain evidence="14">NCHU2019</strain>
    </source>
</reference>
<dbReference type="SUPFAM" id="SSF47323">
    <property type="entry name" value="Anticodon-binding domain of a subclass of class I aminoacyl-tRNA synthetases"/>
    <property type="match status" value="1"/>
</dbReference>
<dbReference type="Gene3D" id="3.40.50.620">
    <property type="entry name" value="HUPs"/>
    <property type="match status" value="1"/>
</dbReference>
<evidence type="ECO:0000256" key="9">
    <source>
        <dbReference type="ARBA" id="ARBA00023146"/>
    </source>
</evidence>
<dbReference type="InterPro" id="IPR041872">
    <property type="entry name" value="Anticodon_Met"/>
</dbReference>
<comment type="caution">
    <text evidence="10">Lacks conserved residue(s) required for the propagation of feature annotation.</text>
</comment>
<evidence type="ECO:0000313" key="15">
    <source>
        <dbReference type="Proteomes" id="UP000672038"/>
    </source>
</evidence>
<keyword evidence="15" id="KW-1185">Reference proteome</keyword>
<keyword evidence="9 10" id="KW-0030">Aminoacyl-tRNA synthetase</keyword>
<comment type="function">
    <text evidence="2 10">Is required not only for elongation of protein synthesis but also for the initiation of all mRNA translation through initiator tRNA(fMet) aminoacylation.</text>
</comment>
<dbReference type="NCBIfam" id="NF008900">
    <property type="entry name" value="PRK12267.1"/>
    <property type="match status" value="1"/>
</dbReference>
<feature type="domain" description="Methionyl/Valyl/Leucyl/Isoleucyl-tRNA synthetase anticodon-binding" evidence="12">
    <location>
        <begin position="398"/>
        <end position="486"/>
    </location>
</feature>
<dbReference type="InterPro" id="IPR032678">
    <property type="entry name" value="tRNA-synt_1_cat_dom"/>
</dbReference>
<comment type="catalytic activity">
    <reaction evidence="10">
        <text>tRNA(Met) + L-methionine + ATP = L-methionyl-tRNA(Met) + AMP + diphosphate</text>
        <dbReference type="Rhea" id="RHEA:13481"/>
        <dbReference type="Rhea" id="RHEA-COMP:9667"/>
        <dbReference type="Rhea" id="RHEA-COMP:9698"/>
        <dbReference type="ChEBI" id="CHEBI:30616"/>
        <dbReference type="ChEBI" id="CHEBI:33019"/>
        <dbReference type="ChEBI" id="CHEBI:57844"/>
        <dbReference type="ChEBI" id="CHEBI:78442"/>
        <dbReference type="ChEBI" id="CHEBI:78530"/>
        <dbReference type="ChEBI" id="CHEBI:456215"/>
        <dbReference type="EC" id="6.1.1.10"/>
    </reaction>
</comment>
<evidence type="ECO:0000256" key="5">
    <source>
        <dbReference type="ARBA" id="ARBA00022741"/>
    </source>
</evidence>
<name>A0A975ILV3_LOWBP</name>
<evidence type="ECO:0000259" key="11">
    <source>
        <dbReference type="Pfam" id="PF01406"/>
    </source>
</evidence>
<comment type="cofactor">
    <cofactor evidence="1">
        <name>Zn(2+)</name>
        <dbReference type="ChEBI" id="CHEBI:29105"/>
    </cofactor>
</comment>
<comment type="similarity">
    <text evidence="10">Belongs to the class-I aminoacyl-tRNA synthetase family. MetG type 2B subfamily.</text>
</comment>
<dbReference type="InterPro" id="IPR014729">
    <property type="entry name" value="Rossmann-like_a/b/a_fold"/>
</dbReference>
<keyword evidence="4" id="KW-0479">Metal-binding</keyword>
<dbReference type="PANTHER" id="PTHR43326:SF1">
    <property type="entry name" value="METHIONINE--TRNA LIGASE, MITOCHONDRIAL"/>
    <property type="match status" value="1"/>
</dbReference>
<comment type="subunit">
    <text evidence="10">Monomer.</text>
</comment>
<dbReference type="Pfam" id="PF09334">
    <property type="entry name" value="tRNA-synt_1g"/>
    <property type="match status" value="1"/>
</dbReference>
<dbReference type="Gene3D" id="1.10.730.10">
    <property type="entry name" value="Isoleucyl-tRNA Synthetase, Domain 1"/>
    <property type="match status" value="1"/>
</dbReference>
<organism evidence="14 15">
    <name type="scientific">Loofah witches'-broom phytoplasma</name>
    <dbReference type="NCBI Taxonomy" id="35773"/>
    <lineage>
        <taxon>Bacteria</taxon>
        <taxon>Bacillati</taxon>
        <taxon>Mycoplasmatota</taxon>
        <taxon>Mollicutes</taxon>
        <taxon>Acholeplasmatales</taxon>
        <taxon>Acholeplasmataceae</taxon>
        <taxon>Candidatus Phytoplasma</taxon>
        <taxon>16SrVIII (Loofah witches'-broom group)</taxon>
    </lineage>
</organism>
<sequence>MNKLMDKKNFYIATSIVYASSVPHIGNVYEMILADVISRFKKLEGYNVYFQTGTDEHGQKIEKKALQQGLSTQKYVDKISLKIKNIYDKMNIKYDFFIRTSDSFHKDKVQKIIDILFKQKDIYLGVYEGWYSVYEESFISEKDLIDGKTINGETPVWTKEKVYFFKLSKYQDRLLKYLENDPELILPQSLKKEILNLLKTPLMDLCISRTSFQWGIYLNFDPKHIVYVWIDALSNYITSLGYPFLDDVNDKFKTFWPCDLHIIGKDISKFHLIYFPILLMALDLPLPKKFLIHPWILFNNKKMSKSLNNVLYTDDLLKIFPVDAIRYFVLHEIPYNSDGILTYELLFERYNTDLVNTIGNLLSRSIGMVAKYKEGELVKNINISNPFPDMDLVKESLNTFVSIKNCMKYYKIGDALEYILKLARYCNKYIDYTQPWNLYKIKENSDKLDFVLCQLFETIRYIGVLLQPFLPQIAEEILHQIKSESNTFESLECFGSNINEKLKLEKKLLERLNPKDFI</sequence>
<keyword evidence="8 10" id="KW-0648">Protein biosynthesis</keyword>
<dbReference type="KEGG" id="pluf:LFWB_2420"/>
<evidence type="ECO:0000256" key="1">
    <source>
        <dbReference type="ARBA" id="ARBA00001947"/>
    </source>
</evidence>
<evidence type="ECO:0000256" key="8">
    <source>
        <dbReference type="ARBA" id="ARBA00022917"/>
    </source>
</evidence>
<comment type="subcellular location">
    <subcellularLocation>
        <location evidence="10">Cytoplasm</location>
    </subcellularLocation>
</comment>
<dbReference type="Proteomes" id="UP000672038">
    <property type="component" value="Chromosome"/>
</dbReference>
<feature type="domain" description="tRNA synthetases class I catalytic" evidence="11">
    <location>
        <begin position="8"/>
        <end position="123"/>
    </location>
</feature>
<dbReference type="GO" id="GO:0005737">
    <property type="term" value="C:cytoplasm"/>
    <property type="evidence" value="ECO:0007669"/>
    <property type="project" value="UniProtKB-SubCell"/>
</dbReference>
<evidence type="ECO:0000256" key="3">
    <source>
        <dbReference type="ARBA" id="ARBA00022598"/>
    </source>
</evidence>
<evidence type="ECO:0000256" key="10">
    <source>
        <dbReference type="HAMAP-Rule" id="MF_01228"/>
    </source>
</evidence>
<keyword evidence="6" id="KW-0862">Zinc</keyword>
<dbReference type="GO" id="GO:0004825">
    <property type="term" value="F:methionine-tRNA ligase activity"/>
    <property type="evidence" value="ECO:0007669"/>
    <property type="project" value="UniProtKB-UniRule"/>
</dbReference>
<dbReference type="PRINTS" id="PR01041">
    <property type="entry name" value="TRNASYNTHMET"/>
</dbReference>
<accession>A0A975ILV3</accession>
<gene>
    <name evidence="10 14" type="primary">metG</name>
    <name evidence="14" type="ORF">LFWB_2420</name>
</gene>
<evidence type="ECO:0000259" key="12">
    <source>
        <dbReference type="Pfam" id="PF08264"/>
    </source>
</evidence>
<evidence type="ECO:0000259" key="13">
    <source>
        <dbReference type="Pfam" id="PF09334"/>
    </source>
</evidence>
<dbReference type="GO" id="GO:0006431">
    <property type="term" value="P:methionyl-tRNA aminoacylation"/>
    <property type="evidence" value="ECO:0007669"/>
    <property type="project" value="UniProtKB-UniRule"/>
</dbReference>
<dbReference type="GO" id="GO:0046872">
    <property type="term" value="F:metal ion binding"/>
    <property type="evidence" value="ECO:0007669"/>
    <property type="project" value="UniProtKB-KW"/>
</dbReference>
<dbReference type="SUPFAM" id="SSF52374">
    <property type="entry name" value="Nucleotidylyl transferase"/>
    <property type="match status" value="1"/>
</dbReference>
<dbReference type="CDD" id="cd00814">
    <property type="entry name" value="MetRS_core"/>
    <property type="match status" value="1"/>
</dbReference>
<protein>
    <recommendedName>
        <fullName evidence="10">Methionine--tRNA ligase</fullName>
        <ecNumber evidence="10">6.1.1.10</ecNumber>
    </recommendedName>
    <alternativeName>
        <fullName evidence="10">Methionyl-tRNA synthetase</fullName>
        <shortName evidence="10">MetRS</shortName>
    </alternativeName>
</protein>
<dbReference type="RefSeq" id="WP_246454237.1">
    <property type="nucleotide sequence ID" value="NZ_CP054393.1"/>
</dbReference>
<proteinExistence type="inferred from homology"/>
<dbReference type="Gene3D" id="2.170.220.10">
    <property type="match status" value="1"/>
</dbReference>
<dbReference type="AlphaFoldDB" id="A0A975ILV3"/>
<keyword evidence="3 10" id="KW-0436">Ligase</keyword>
<dbReference type="HAMAP" id="MF_01228">
    <property type="entry name" value="Met_tRNA_synth_type2"/>
    <property type="match status" value="1"/>
</dbReference>
<feature type="binding site" evidence="10">
    <location>
        <position position="301"/>
    </location>
    <ligand>
        <name>ATP</name>
        <dbReference type="ChEBI" id="CHEBI:30616"/>
    </ligand>
</feature>
<evidence type="ECO:0000256" key="4">
    <source>
        <dbReference type="ARBA" id="ARBA00022723"/>
    </source>
</evidence>
<evidence type="ECO:0000313" key="14">
    <source>
        <dbReference type="EMBL" id="QTX02812.1"/>
    </source>
</evidence>
<evidence type="ECO:0000256" key="2">
    <source>
        <dbReference type="ARBA" id="ARBA00003314"/>
    </source>
</evidence>
<dbReference type="PANTHER" id="PTHR43326">
    <property type="entry name" value="METHIONYL-TRNA SYNTHETASE"/>
    <property type="match status" value="1"/>
</dbReference>
<dbReference type="InterPro" id="IPR013155">
    <property type="entry name" value="M/V/L/I-tRNA-synth_anticd-bd"/>
</dbReference>
<feature type="domain" description="Methionyl/Leucyl tRNA synthetase" evidence="13">
    <location>
        <begin position="142"/>
        <end position="365"/>
    </location>
</feature>
<dbReference type="InterPro" id="IPR015413">
    <property type="entry name" value="Methionyl/Leucyl_tRNA_Synth"/>
</dbReference>
<dbReference type="Pfam" id="PF08264">
    <property type="entry name" value="Anticodon_1"/>
    <property type="match status" value="1"/>
</dbReference>
<dbReference type="GO" id="GO:0005524">
    <property type="term" value="F:ATP binding"/>
    <property type="evidence" value="ECO:0007669"/>
    <property type="project" value="UniProtKB-UniRule"/>
</dbReference>
<dbReference type="FunFam" id="2.170.220.10:FF:000002">
    <property type="entry name" value="Methionine--tRNA ligase"/>
    <property type="match status" value="1"/>
</dbReference>
<keyword evidence="5 10" id="KW-0547">Nucleotide-binding</keyword>